<dbReference type="InterPro" id="IPR051257">
    <property type="entry name" value="Diverse_CBS-Domain"/>
</dbReference>
<gene>
    <name evidence="4" type="ORF">GGQ74_002316</name>
</gene>
<feature type="domain" description="CBS" evidence="3">
    <location>
        <begin position="82"/>
        <end position="138"/>
    </location>
</feature>
<dbReference type="EMBL" id="JAATJA010000002">
    <property type="protein sequence ID" value="NJB68643.1"/>
    <property type="molecule type" value="Genomic_DNA"/>
</dbReference>
<proteinExistence type="predicted"/>
<dbReference type="InterPro" id="IPR000644">
    <property type="entry name" value="CBS_dom"/>
</dbReference>
<evidence type="ECO:0000256" key="1">
    <source>
        <dbReference type="ARBA" id="ARBA00023122"/>
    </source>
</evidence>
<protein>
    <submittedName>
        <fullName evidence="4">Acetoin utilization protein AcuB</fullName>
    </submittedName>
</protein>
<comment type="caution">
    <text evidence="4">The sequence shown here is derived from an EMBL/GenBank/DDBJ whole genome shotgun (WGS) entry which is preliminary data.</text>
</comment>
<dbReference type="RefSeq" id="WP_167941690.1">
    <property type="nucleotide sequence ID" value="NZ_JAATJA010000002.1"/>
</dbReference>
<evidence type="ECO:0000256" key="2">
    <source>
        <dbReference type="PROSITE-ProRule" id="PRU00703"/>
    </source>
</evidence>
<dbReference type="Pfam" id="PF00571">
    <property type="entry name" value="CBS"/>
    <property type="match status" value="2"/>
</dbReference>
<dbReference type="Proteomes" id="UP000580856">
    <property type="component" value="Unassembled WGS sequence"/>
</dbReference>
<sequence length="227" mass="25235">MLVGNWMSRDLVTVTPDTSMMRASKIMKDANVRGLSVIDENGRLMGVVTDRDLKEASPSKATTLDVHELYYLLSEIKVKDIMSTKLVTVTPQDSVEKAAVLLQRHKIGGLPVVEGDNVLVGVITQSDVFDVLISITGVLHGGFQFGIELPDERGTMAALVEFLNSHEARIMSILTSYEPEGAPTRRVFVRVQDMDKALQKVMLEDLGNRYKVLYILREDVHHIAAEQ</sequence>
<evidence type="ECO:0000313" key="4">
    <source>
        <dbReference type="EMBL" id="NJB68643.1"/>
    </source>
</evidence>
<accession>A0A846QQL1</accession>
<dbReference type="PANTHER" id="PTHR43080">
    <property type="entry name" value="CBS DOMAIN-CONTAINING PROTEIN CBSX3, MITOCHONDRIAL"/>
    <property type="match status" value="1"/>
</dbReference>
<dbReference type="SMART" id="SM00116">
    <property type="entry name" value="CBS"/>
    <property type="match status" value="2"/>
</dbReference>
<dbReference type="Gene3D" id="3.10.580.10">
    <property type="entry name" value="CBS-domain"/>
    <property type="match status" value="1"/>
</dbReference>
<dbReference type="PROSITE" id="PS51371">
    <property type="entry name" value="CBS"/>
    <property type="match status" value="2"/>
</dbReference>
<dbReference type="AlphaFoldDB" id="A0A846QQL1"/>
<keyword evidence="1 2" id="KW-0129">CBS domain</keyword>
<organism evidence="4 5">
    <name type="scientific">Desulfobaculum xiamenense</name>
    <dbReference type="NCBI Taxonomy" id="995050"/>
    <lineage>
        <taxon>Bacteria</taxon>
        <taxon>Pseudomonadati</taxon>
        <taxon>Thermodesulfobacteriota</taxon>
        <taxon>Desulfovibrionia</taxon>
        <taxon>Desulfovibrionales</taxon>
        <taxon>Desulfovibrionaceae</taxon>
        <taxon>Desulfobaculum</taxon>
    </lineage>
</organism>
<evidence type="ECO:0000259" key="3">
    <source>
        <dbReference type="PROSITE" id="PS51371"/>
    </source>
</evidence>
<keyword evidence="5" id="KW-1185">Reference proteome</keyword>
<dbReference type="PANTHER" id="PTHR43080:SF2">
    <property type="entry name" value="CBS DOMAIN-CONTAINING PROTEIN"/>
    <property type="match status" value="1"/>
</dbReference>
<evidence type="ECO:0000313" key="5">
    <source>
        <dbReference type="Proteomes" id="UP000580856"/>
    </source>
</evidence>
<dbReference type="SUPFAM" id="SSF54631">
    <property type="entry name" value="CBS-domain pair"/>
    <property type="match status" value="1"/>
</dbReference>
<reference evidence="4 5" key="1">
    <citation type="submission" date="2020-03" db="EMBL/GenBank/DDBJ databases">
        <title>Genomic Encyclopedia of Type Strains, Phase IV (KMG-IV): sequencing the most valuable type-strain genomes for metagenomic binning, comparative biology and taxonomic classification.</title>
        <authorList>
            <person name="Goeker M."/>
        </authorList>
    </citation>
    <scope>NUCLEOTIDE SEQUENCE [LARGE SCALE GENOMIC DNA]</scope>
    <source>
        <strain evidence="4 5">DSM 24233</strain>
    </source>
</reference>
<feature type="domain" description="CBS" evidence="3">
    <location>
        <begin position="7"/>
        <end position="66"/>
    </location>
</feature>
<dbReference type="CDD" id="cd04584">
    <property type="entry name" value="CBS_pair_AcuB_like"/>
    <property type="match status" value="1"/>
</dbReference>
<name>A0A846QQL1_9BACT</name>
<dbReference type="InterPro" id="IPR046342">
    <property type="entry name" value="CBS_dom_sf"/>
</dbReference>